<feature type="compositionally biased region" description="Basic residues" evidence="3">
    <location>
        <begin position="269"/>
        <end position="282"/>
    </location>
</feature>
<evidence type="ECO:0000256" key="1">
    <source>
        <dbReference type="ARBA" id="ARBA00022741"/>
    </source>
</evidence>
<comment type="caution">
    <text evidence="5">The sequence shown here is derived from an EMBL/GenBank/DDBJ whole genome shotgun (WGS) entry which is preliminary data.</text>
</comment>
<dbReference type="Proteomes" id="UP001501442">
    <property type="component" value="Unassembled WGS sequence"/>
</dbReference>
<evidence type="ECO:0000256" key="2">
    <source>
        <dbReference type="ARBA" id="ARBA00022840"/>
    </source>
</evidence>
<evidence type="ECO:0000259" key="4">
    <source>
        <dbReference type="Pfam" id="PF13191"/>
    </source>
</evidence>
<dbReference type="SUPFAM" id="SSF52540">
    <property type="entry name" value="P-loop containing nucleoside triphosphate hydrolases"/>
    <property type="match status" value="1"/>
</dbReference>
<reference evidence="6" key="1">
    <citation type="journal article" date="2019" name="Int. J. Syst. Evol. Microbiol.">
        <title>The Global Catalogue of Microorganisms (GCM) 10K type strain sequencing project: providing services to taxonomists for standard genome sequencing and annotation.</title>
        <authorList>
            <consortium name="The Broad Institute Genomics Platform"/>
            <consortium name="The Broad Institute Genome Sequencing Center for Infectious Disease"/>
            <person name="Wu L."/>
            <person name="Ma J."/>
        </authorList>
    </citation>
    <scope>NUCLEOTIDE SEQUENCE [LARGE SCALE GENOMIC DNA]</scope>
    <source>
        <strain evidence="6">JCM 17939</strain>
    </source>
</reference>
<keyword evidence="6" id="KW-1185">Reference proteome</keyword>
<sequence length="282" mass="29983">MVGSARGARQAAMSRPDFRIGKKAGIDFQISKIAKVLLGRSAELGLVEQLVDEVRAGRALLVTGPPGIGKTALLEHAVGQATPETRVLRAAGVENEAEMPYSALHLLLRPVLGEIDELPDPQADALRGAFGMAATDAVDPLLAGFAVLTLLSGLAAERPLLCLVDDGHCVDLATVEVVRFVARRLADEPIGILFAAREDDGRVRSTTGLPRLHLTGLAPDAAEALLGRAAPHLPRHLREPLGPGRHRGDLPPPDQRRPADTEHAGRPPGARHRGGRQPRRRA</sequence>
<gene>
    <name evidence="5" type="ORF">GCM10023196_021370</name>
</gene>
<dbReference type="InterPro" id="IPR041664">
    <property type="entry name" value="AAA_16"/>
</dbReference>
<proteinExistence type="predicted"/>
<keyword evidence="1" id="KW-0547">Nucleotide-binding</keyword>
<evidence type="ECO:0000313" key="6">
    <source>
        <dbReference type="Proteomes" id="UP001501442"/>
    </source>
</evidence>
<name>A0ABP8U7R0_9ACTN</name>
<dbReference type="Gene3D" id="3.40.50.300">
    <property type="entry name" value="P-loop containing nucleotide triphosphate hydrolases"/>
    <property type="match status" value="1"/>
</dbReference>
<dbReference type="Pfam" id="PF13191">
    <property type="entry name" value="AAA_16"/>
    <property type="match status" value="1"/>
</dbReference>
<feature type="domain" description="Orc1-like AAA ATPase" evidence="4">
    <location>
        <begin position="37"/>
        <end position="189"/>
    </location>
</feature>
<keyword evidence="2" id="KW-0067">ATP-binding</keyword>
<protein>
    <recommendedName>
        <fullName evidence="4">Orc1-like AAA ATPase domain-containing protein</fullName>
    </recommendedName>
</protein>
<dbReference type="InterPro" id="IPR027417">
    <property type="entry name" value="P-loop_NTPase"/>
</dbReference>
<dbReference type="PANTHER" id="PTHR16305:SF35">
    <property type="entry name" value="TRANSCRIPTIONAL ACTIVATOR DOMAIN"/>
    <property type="match status" value="1"/>
</dbReference>
<evidence type="ECO:0000313" key="5">
    <source>
        <dbReference type="EMBL" id="GAA4623787.1"/>
    </source>
</evidence>
<dbReference type="EMBL" id="BAABHK010000002">
    <property type="protein sequence ID" value="GAA4623787.1"/>
    <property type="molecule type" value="Genomic_DNA"/>
</dbReference>
<dbReference type="PANTHER" id="PTHR16305">
    <property type="entry name" value="TESTICULAR SOLUBLE ADENYLYL CYCLASE"/>
    <property type="match status" value="1"/>
</dbReference>
<feature type="compositionally biased region" description="Basic and acidic residues" evidence="3">
    <location>
        <begin position="246"/>
        <end position="265"/>
    </location>
</feature>
<accession>A0ABP8U7R0</accession>
<organism evidence="5 6">
    <name type="scientific">Actinoallomurus vinaceus</name>
    <dbReference type="NCBI Taxonomy" id="1080074"/>
    <lineage>
        <taxon>Bacteria</taxon>
        <taxon>Bacillati</taxon>
        <taxon>Actinomycetota</taxon>
        <taxon>Actinomycetes</taxon>
        <taxon>Streptosporangiales</taxon>
        <taxon>Thermomonosporaceae</taxon>
        <taxon>Actinoallomurus</taxon>
    </lineage>
</organism>
<evidence type="ECO:0000256" key="3">
    <source>
        <dbReference type="SAM" id="MobiDB-lite"/>
    </source>
</evidence>
<feature type="region of interest" description="Disordered" evidence="3">
    <location>
        <begin position="234"/>
        <end position="282"/>
    </location>
</feature>